<evidence type="ECO:0000313" key="2">
    <source>
        <dbReference type="EMBL" id="MBC9178561.1"/>
    </source>
</evidence>
<dbReference type="Pfam" id="PF04860">
    <property type="entry name" value="Phage_portal"/>
    <property type="match status" value="1"/>
</dbReference>
<feature type="region of interest" description="Disordered" evidence="1">
    <location>
        <begin position="379"/>
        <end position="400"/>
    </location>
</feature>
<sequence length="436" mass="48631">MKLFWPFGRRQEQRRSREWDTWRNPPSFAFARTASGINLTRDSPLSHETVLACYNIIAEDVAMLPAYLYRERGQNRRQATEHPLYELLLTSPAPHMTAFRFWYTVIFEKLHYGNHYSLIDRDSDGQVRELLPLADGTCDPFWYRDPADGRRKRAYRISLPDGPSAVALEHEVFHVSGMPILRGTDYTLKGASIWQLYAQEVLGGALATNEFAHKSFANGASLSGFISFDGAMDPEALKAVKERVRAEYTGAANAGMLGVFGGGAEFHPISQDAQKAQVLDTRKFNRSTIGGLLRVTSHLFNDLERGTFSNIEHLDLGHYKRCIRPHLVDLCQVIQKDLLTPAEGRAGYYVDHDESELLRGDAKTRAEVLEKAIQNARLTPNEARAEENRPPKPGGDTLYINSASVPLELAAKGLAAKAGATPPAVEPPEKDTPDDP</sequence>
<feature type="compositionally biased region" description="Basic and acidic residues" evidence="1">
    <location>
        <begin position="427"/>
        <end position="436"/>
    </location>
</feature>
<gene>
    <name evidence="2" type="ORF">IBL25_16570</name>
</gene>
<dbReference type="InterPro" id="IPR006427">
    <property type="entry name" value="Portal_HK97"/>
</dbReference>
<dbReference type="NCBIfam" id="TIGR01537">
    <property type="entry name" value="portal_HK97"/>
    <property type="match status" value="1"/>
</dbReference>
<organism evidence="2 3">
    <name type="scientific">Pseudoroseomonas ludipueritiae</name>
    <dbReference type="NCBI Taxonomy" id="198093"/>
    <lineage>
        <taxon>Bacteria</taxon>
        <taxon>Pseudomonadati</taxon>
        <taxon>Pseudomonadota</taxon>
        <taxon>Alphaproteobacteria</taxon>
        <taxon>Acetobacterales</taxon>
        <taxon>Acetobacteraceae</taxon>
        <taxon>Pseudoroseomonas</taxon>
    </lineage>
</organism>
<dbReference type="Proteomes" id="UP000603940">
    <property type="component" value="Unassembled WGS sequence"/>
</dbReference>
<protein>
    <submittedName>
        <fullName evidence="2">Phage portal protein</fullName>
    </submittedName>
</protein>
<accession>A0ABR7R9W7</accession>
<evidence type="ECO:0000256" key="1">
    <source>
        <dbReference type="SAM" id="MobiDB-lite"/>
    </source>
</evidence>
<dbReference type="EMBL" id="JACTUZ010000084">
    <property type="protein sequence ID" value="MBC9178561.1"/>
    <property type="molecule type" value="Genomic_DNA"/>
</dbReference>
<reference evidence="2 3" key="1">
    <citation type="journal article" date="2009" name="Int. J. Syst. Evol. Microbiol.">
        <title>Transfer of Teichococcus ludipueritiae and Muricoccus roseus to the genus Roseomonas, as Roseomonas ludipueritiae comb. nov. and Roseomonas rosea comb. nov., respectively, and emended description of the genus Roseomonas.</title>
        <authorList>
            <person name="Sanchez-Porro C."/>
            <person name="Gallego V."/>
            <person name="Busse H.J."/>
            <person name="Kampfer P."/>
            <person name="Ventosa A."/>
        </authorList>
    </citation>
    <scope>NUCLEOTIDE SEQUENCE [LARGE SCALE GENOMIC DNA]</scope>
    <source>
        <strain evidence="2 3">DSM 14915</strain>
    </source>
</reference>
<keyword evidence="3" id="KW-1185">Reference proteome</keyword>
<name>A0ABR7R9W7_9PROT</name>
<dbReference type="RefSeq" id="WP_187779651.1">
    <property type="nucleotide sequence ID" value="NZ_JACTUZ010000084.1"/>
</dbReference>
<feature type="region of interest" description="Disordered" evidence="1">
    <location>
        <begin position="414"/>
        <end position="436"/>
    </location>
</feature>
<comment type="caution">
    <text evidence="2">The sequence shown here is derived from an EMBL/GenBank/DDBJ whole genome shotgun (WGS) entry which is preliminary data.</text>
</comment>
<evidence type="ECO:0000313" key="3">
    <source>
        <dbReference type="Proteomes" id="UP000603940"/>
    </source>
</evidence>
<proteinExistence type="predicted"/>
<dbReference type="InterPro" id="IPR006944">
    <property type="entry name" value="Phage/GTA_portal"/>
</dbReference>